<dbReference type="InterPro" id="IPR032711">
    <property type="entry name" value="SoxY"/>
</dbReference>
<evidence type="ECO:0000313" key="3">
    <source>
        <dbReference type="EMBL" id="PXW93418.1"/>
    </source>
</evidence>
<proteinExistence type="predicted"/>
<dbReference type="InterPro" id="IPR016568">
    <property type="entry name" value="Sulphur_oxidation_SoxY"/>
</dbReference>
<keyword evidence="1" id="KW-0732">Signal</keyword>
<accession>A0A318GVX2</accession>
<name>A0A318GVX2_9BURK</name>
<dbReference type="Pfam" id="PF13501">
    <property type="entry name" value="SoxY"/>
    <property type="match status" value="1"/>
</dbReference>
<dbReference type="InterPro" id="IPR038162">
    <property type="entry name" value="SoxY_sf"/>
</dbReference>
<dbReference type="RefSeq" id="WP_110402121.1">
    <property type="nucleotide sequence ID" value="NZ_QJJS01000020.1"/>
</dbReference>
<comment type="caution">
    <text evidence="3">The sequence shown here is derived from an EMBL/GenBank/DDBJ whole genome shotgun (WGS) entry which is preliminary data.</text>
</comment>
<feature type="signal peptide" evidence="1">
    <location>
        <begin position="1"/>
        <end position="30"/>
    </location>
</feature>
<reference evidence="3 4" key="1">
    <citation type="submission" date="2018-05" db="EMBL/GenBank/DDBJ databases">
        <title>Genomic Encyclopedia of Type Strains, Phase IV (KMG-IV): sequencing the most valuable type-strain genomes for metagenomic binning, comparative biology and taxonomic classification.</title>
        <authorList>
            <person name="Goeker M."/>
        </authorList>
    </citation>
    <scope>NUCLEOTIDE SEQUENCE [LARGE SCALE GENOMIC DNA]</scope>
    <source>
        <strain evidence="3 4">DSM 566</strain>
    </source>
</reference>
<evidence type="ECO:0000256" key="1">
    <source>
        <dbReference type="SAM" id="SignalP"/>
    </source>
</evidence>
<feature type="domain" description="Ig-like SoxY" evidence="2">
    <location>
        <begin position="49"/>
        <end position="150"/>
    </location>
</feature>
<sequence length="152" mass="15623">MPTRREMLGRSAALASLMGGLGLLPAPAQALYASAAFEAASVAGVVRALGLSAPVESPQVALQAPDIAENGAAVSLGCGTTLPGVRRLLLLVDRNPSPLCAMFEVSDRIEASFGLRAKMSQSSDVLAVAIMADDRVFYARRHVEVTLGGCGA</sequence>
<dbReference type="PIRSF" id="PIRSF010312">
    <property type="entry name" value="Sulphur_oxidation_SoxY"/>
    <property type="match status" value="1"/>
</dbReference>
<organism evidence="3 4">
    <name type="scientific">Sphaerotilus hippei</name>
    <dbReference type="NCBI Taxonomy" id="744406"/>
    <lineage>
        <taxon>Bacteria</taxon>
        <taxon>Pseudomonadati</taxon>
        <taxon>Pseudomonadota</taxon>
        <taxon>Betaproteobacteria</taxon>
        <taxon>Burkholderiales</taxon>
        <taxon>Sphaerotilaceae</taxon>
        <taxon>Sphaerotilus</taxon>
    </lineage>
</organism>
<dbReference type="Gene3D" id="2.60.40.2470">
    <property type="entry name" value="SoxY domain"/>
    <property type="match status" value="1"/>
</dbReference>
<dbReference type="OrthoDB" id="9798154at2"/>
<dbReference type="PROSITE" id="PS51318">
    <property type="entry name" value="TAT"/>
    <property type="match status" value="1"/>
</dbReference>
<evidence type="ECO:0000259" key="2">
    <source>
        <dbReference type="Pfam" id="PF13501"/>
    </source>
</evidence>
<protein>
    <submittedName>
        <fullName evidence="3">Thiosulfate-binding protein SoxY</fullName>
    </submittedName>
</protein>
<dbReference type="Proteomes" id="UP000247811">
    <property type="component" value="Unassembled WGS sequence"/>
</dbReference>
<dbReference type="EMBL" id="QJJS01000020">
    <property type="protein sequence ID" value="PXW93418.1"/>
    <property type="molecule type" value="Genomic_DNA"/>
</dbReference>
<gene>
    <name evidence="3" type="ORF">C7444_12070</name>
</gene>
<keyword evidence="4" id="KW-1185">Reference proteome</keyword>
<dbReference type="AlphaFoldDB" id="A0A318GVX2"/>
<feature type="chain" id="PRO_5016278087" evidence="1">
    <location>
        <begin position="31"/>
        <end position="152"/>
    </location>
</feature>
<evidence type="ECO:0000313" key="4">
    <source>
        <dbReference type="Proteomes" id="UP000247811"/>
    </source>
</evidence>
<dbReference type="InterPro" id="IPR006311">
    <property type="entry name" value="TAT_signal"/>
</dbReference>